<evidence type="ECO:0008006" key="3">
    <source>
        <dbReference type="Google" id="ProtNLM"/>
    </source>
</evidence>
<dbReference type="AlphaFoldDB" id="A0A841HYB7"/>
<proteinExistence type="predicted"/>
<organism evidence="1 2">
    <name type="scientific">Deinobacterium chartae</name>
    <dbReference type="NCBI Taxonomy" id="521158"/>
    <lineage>
        <taxon>Bacteria</taxon>
        <taxon>Thermotogati</taxon>
        <taxon>Deinococcota</taxon>
        <taxon>Deinococci</taxon>
        <taxon>Deinococcales</taxon>
        <taxon>Deinococcaceae</taxon>
        <taxon>Deinobacterium</taxon>
    </lineage>
</organism>
<sequence>MAIFGKLADMSLMDLLPVLASMSGVLEISELENGQVAALHLEGGQIRRFLYGGRDLDVLQARLQFIELVHSRQGNFAFRPLGHSVAGPSLALNLKELLVWAVTQRDEELSYYGQLPDPDTVFVSAGTPAYLPEGVLGQLYLRAAAHLGSGASSRDLARHLALPLGQARMMLHRLRLAGIVVPKRAYTETPQARPVGLATRMLRALLGRRSA</sequence>
<dbReference type="Proteomes" id="UP000569951">
    <property type="component" value="Unassembled WGS sequence"/>
</dbReference>
<dbReference type="RefSeq" id="WP_183987029.1">
    <property type="nucleotide sequence ID" value="NZ_JACHHG010000006.1"/>
</dbReference>
<dbReference type="EMBL" id="JACHHG010000006">
    <property type="protein sequence ID" value="MBB6098531.1"/>
    <property type="molecule type" value="Genomic_DNA"/>
</dbReference>
<comment type="caution">
    <text evidence="1">The sequence shown here is derived from an EMBL/GenBank/DDBJ whole genome shotgun (WGS) entry which is preliminary data.</text>
</comment>
<reference evidence="1 2" key="1">
    <citation type="submission" date="2020-08" db="EMBL/GenBank/DDBJ databases">
        <title>Genomic Encyclopedia of Type Strains, Phase IV (KMG-IV): sequencing the most valuable type-strain genomes for metagenomic binning, comparative biology and taxonomic classification.</title>
        <authorList>
            <person name="Goeker M."/>
        </authorList>
    </citation>
    <scope>NUCLEOTIDE SEQUENCE [LARGE SCALE GENOMIC DNA]</scope>
    <source>
        <strain evidence="1 2">DSM 21458</strain>
    </source>
</reference>
<accession>A0A841HYB7</accession>
<evidence type="ECO:0000313" key="1">
    <source>
        <dbReference type="EMBL" id="MBB6098531.1"/>
    </source>
</evidence>
<keyword evidence="2" id="KW-1185">Reference proteome</keyword>
<protein>
    <recommendedName>
        <fullName evidence="3">DUF4388 domain-containing protein</fullName>
    </recommendedName>
</protein>
<name>A0A841HYB7_9DEIO</name>
<gene>
    <name evidence="1" type="ORF">HNR42_001965</name>
</gene>
<evidence type="ECO:0000313" key="2">
    <source>
        <dbReference type="Proteomes" id="UP000569951"/>
    </source>
</evidence>